<evidence type="ECO:0000256" key="1">
    <source>
        <dbReference type="SAM" id="SignalP"/>
    </source>
</evidence>
<dbReference type="EMBL" id="JH597773">
    <property type="protein sequence ID" value="EHQ08340.1"/>
    <property type="molecule type" value="Genomic_DNA"/>
</dbReference>
<feature type="chain" id="PRO_5003560874" description="DUF6935 domain-containing protein" evidence="1">
    <location>
        <begin position="28"/>
        <end position="210"/>
    </location>
</feature>
<dbReference type="Proteomes" id="UP000005737">
    <property type="component" value="Unassembled WGS sequence"/>
</dbReference>
<evidence type="ECO:0000313" key="3">
    <source>
        <dbReference type="EMBL" id="EHQ08340.1"/>
    </source>
</evidence>
<proteinExistence type="predicted"/>
<keyword evidence="1" id="KW-0732">Signal</keyword>
<protein>
    <recommendedName>
        <fullName evidence="2">DUF6935 domain-containing protein</fullName>
    </recommendedName>
</protein>
<reference evidence="3 4" key="1">
    <citation type="submission" date="2011-10" db="EMBL/GenBank/DDBJ databases">
        <title>The Improved High-Quality Draft genome of Leptonema illini DSM 21528.</title>
        <authorList>
            <consortium name="US DOE Joint Genome Institute (JGI-PGF)"/>
            <person name="Lucas S."/>
            <person name="Copeland A."/>
            <person name="Lapidus A."/>
            <person name="Glavina del Rio T."/>
            <person name="Dalin E."/>
            <person name="Tice H."/>
            <person name="Bruce D."/>
            <person name="Goodwin L."/>
            <person name="Pitluck S."/>
            <person name="Peters L."/>
            <person name="Mikhailova N."/>
            <person name="Held B."/>
            <person name="Kyrpides N."/>
            <person name="Mavromatis K."/>
            <person name="Ivanova N."/>
            <person name="Markowitz V."/>
            <person name="Cheng J.-F."/>
            <person name="Hugenholtz P."/>
            <person name="Woyke T."/>
            <person name="Wu D."/>
            <person name="Gronow S."/>
            <person name="Wellnitz S."/>
            <person name="Brambilla E.-M."/>
            <person name="Klenk H.-P."/>
            <person name="Eisen J.A."/>
        </authorList>
    </citation>
    <scope>NUCLEOTIDE SEQUENCE [LARGE SCALE GENOMIC DNA]</scope>
    <source>
        <strain evidence="3 4">DSM 21528</strain>
    </source>
</reference>
<dbReference type="InterPro" id="IPR053907">
    <property type="entry name" value="DUF6935"/>
</dbReference>
<name>H2CL89_9LEPT</name>
<feature type="domain" description="DUF6935" evidence="2">
    <location>
        <begin position="37"/>
        <end position="202"/>
    </location>
</feature>
<evidence type="ECO:0000259" key="2">
    <source>
        <dbReference type="Pfam" id="PF22043"/>
    </source>
</evidence>
<organism evidence="3 4">
    <name type="scientific">Leptonema illini DSM 21528</name>
    <dbReference type="NCBI Taxonomy" id="929563"/>
    <lineage>
        <taxon>Bacteria</taxon>
        <taxon>Pseudomonadati</taxon>
        <taxon>Spirochaetota</taxon>
        <taxon>Spirochaetia</taxon>
        <taxon>Leptospirales</taxon>
        <taxon>Leptospiraceae</taxon>
        <taxon>Leptonema</taxon>
    </lineage>
</organism>
<gene>
    <name evidence="3" type="ORF">Lepil_3685</name>
</gene>
<dbReference type="RefSeq" id="WP_002774925.1">
    <property type="nucleotide sequence ID" value="NZ_JH597773.1"/>
</dbReference>
<dbReference type="AlphaFoldDB" id="H2CL89"/>
<dbReference type="HOGENOM" id="CLU_111558_0_0_12"/>
<keyword evidence="4" id="KW-1185">Reference proteome</keyword>
<feature type="signal peptide" evidence="1">
    <location>
        <begin position="1"/>
        <end position="27"/>
    </location>
</feature>
<accession>H2CL89</accession>
<sequence>MNRIMTRIKLLSLLSILALFTTGSLFAQNPTYTVNVNTVPSDIASFEAFRDSLATTPEGGAIVMLFALRLYQQNPTEGTKALIVAVDSSRLSQSTGAGSYKGFALDGSTKYLLGQIEKYPFMLNSYLPGATPENGYTPAGLPYTFTLTSNRFSGTVESGQIKLFLPSSGAATPRPITMKRNSKGIWKAAEFSSLLVGVAAPATTDPADDL</sequence>
<evidence type="ECO:0000313" key="4">
    <source>
        <dbReference type="Proteomes" id="UP000005737"/>
    </source>
</evidence>
<dbReference type="STRING" id="183.GCA_002009735_02644"/>
<dbReference type="Pfam" id="PF22043">
    <property type="entry name" value="DUF6935"/>
    <property type="match status" value="1"/>
</dbReference>